<dbReference type="Gene3D" id="1.25.40.10">
    <property type="entry name" value="Tetratricopeptide repeat domain"/>
    <property type="match status" value="2"/>
</dbReference>
<keyword evidence="1" id="KW-0238">DNA-binding</keyword>
<dbReference type="CDD" id="cd00093">
    <property type="entry name" value="HTH_XRE"/>
    <property type="match status" value="1"/>
</dbReference>
<dbReference type="InterPro" id="IPR011990">
    <property type="entry name" value="TPR-like_helical_dom_sf"/>
</dbReference>
<feature type="domain" description="HTH cro/C1-type" evidence="3">
    <location>
        <begin position="8"/>
        <end position="61"/>
    </location>
</feature>
<reference evidence="4 5" key="1">
    <citation type="submission" date="2017-06" db="EMBL/GenBank/DDBJ databases">
        <title>the draft geome sequence of Illustriluteabacillus marina B3227.</title>
        <authorList>
            <person name="He R.-H."/>
            <person name="Du Z.-J."/>
        </authorList>
    </citation>
    <scope>NUCLEOTIDE SEQUENCE [LARGE SCALE GENOMIC DNA]</scope>
    <source>
        <strain evidence="4 5">B3227</strain>
    </source>
</reference>
<dbReference type="InterPro" id="IPR001387">
    <property type="entry name" value="Cro/C1-type_HTH"/>
</dbReference>
<dbReference type="Pfam" id="PF01381">
    <property type="entry name" value="HTH_3"/>
    <property type="match status" value="1"/>
</dbReference>
<dbReference type="InterPro" id="IPR050807">
    <property type="entry name" value="TransReg_Diox_bact_type"/>
</dbReference>
<keyword evidence="5" id="KW-1185">Reference proteome</keyword>
<dbReference type="SMART" id="SM00530">
    <property type="entry name" value="HTH_XRE"/>
    <property type="match status" value="1"/>
</dbReference>
<dbReference type="Proteomes" id="UP000243524">
    <property type="component" value="Unassembled WGS sequence"/>
</dbReference>
<evidence type="ECO:0000259" key="3">
    <source>
        <dbReference type="PROSITE" id="PS50943"/>
    </source>
</evidence>
<keyword evidence="2" id="KW-0175">Coiled coil</keyword>
<comment type="caution">
    <text evidence="4">The sequence shown here is derived from an EMBL/GenBank/DDBJ whole genome shotgun (WGS) entry which is preliminary data.</text>
</comment>
<dbReference type="GO" id="GO:0005829">
    <property type="term" value="C:cytosol"/>
    <property type="evidence" value="ECO:0007669"/>
    <property type="project" value="TreeGrafter"/>
</dbReference>
<dbReference type="EMBL" id="PJNH01000002">
    <property type="protein sequence ID" value="PKR77666.1"/>
    <property type="molecule type" value="Genomic_DNA"/>
</dbReference>
<dbReference type="OrthoDB" id="290878at2"/>
<dbReference type="GO" id="GO:0003700">
    <property type="term" value="F:DNA-binding transcription factor activity"/>
    <property type="evidence" value="ECO:0007669"/>
    <property type="project" value="TreeGrafter"/>
</dbReference>
<evidence type="ECO:0000313" key="5">
    <source>
        <dbReference type="Proteomes" id="UP000243524"/>
    </source>
</evidence>
<proteinExistence type="predicted"/>
<name>A0A2I0QTK8_9BACI</name>
<sequence>MQTIGEQIKTIRKNKKLTLTQVAGEKMSAAMVSLIENNKTKPTVETLQHIARTLNIDPQEIMGGMTREELASEIEQISEWTEDYELEGFLKAIDRMENLLPHLSNNYESARIYEKLAKILYFLERFHKDSYEELSIQNYFDYTKRAKEIYHNLQMKTYALEVVLFEANIEHSNGNFKKTLDILNESIESLKNETRSDMKSLYVKFLLFRIHAVSASGDFKQTFDLLDEAIEFSKKHVIMDVFYELHNTYALLLFNENQKKQANKHLETTEKLIDLTENTMYRINTMEIKIHFLEYFENQLEEALVLADELEEELKRADPVTKEVTEALHVHLSDARARCYTKLEQPQKALPLFQKIDENFHFMKERHPIDSSLDYLTPSYEALCYLQLGEFDKAQELAEKGVELQREFPHLQYYQFSKEVLKTVRERVSLK</sequence>
<accession>A0A2I0QTK8</accession>
<feature type="coiled-coil region" evidence="2">
    <location>
        <begin position="259"/>
        <end position="313"/>
    </location>
</feature>
<protein>
    <recommendedName>
        <fullName evidence="3">HTH cro/C1-type domain-containing protein</fullName>
    </recommendedName>
</protein>
<dbReference type="SUPFAM" id="SSF47413">
    <property type="entry name" value="lambda repressor-like DNA-binding domains"/>
    <property type="match status" value="1"/>
</dbReference>
<gene>
    <name evidence="4" type="ORF">CEY16_06950</name>
</gene>
<dbReference type="InterPro" id="IPR010982">
    <property type="entry name" value="Lambda_DNA-bd_dom_sf"/>
</dbReference>
<dbReference type="GO" id="GO:0003677">
    <property type="term" value="F:DNA binding"/>
    <property type="evidence" value="ECO:0007669"/>
    <property type="project" value="UniProtKB-KW"/>
</dbReference>
<dbReference type="AlphaFoldDB" id="A0A2I0QTK8"/>
<dbReference type="PANTHER" id="PTHR46797">
    <property type="entry name" value="HTH-TYPE TRANSCRIPTIONAL REGULATOR"/>
    <property type="match status" value="1"/>
</dbReference>
<evidence type="ECO:0000256" key="2">
    <source>
        <dbReference type="SAM" id="Coils"/>
    </source>
</evidence>
<dbReference type="PROSITE" id="PS50943">
    <property type="entry name" value="HTH_CROC1"/>
    <property type="match status" value="1"/>
</dbReference>
<dbReference type="RefSeq" id="WP_101331274.1">
    <property type="nucleotide sequence ID" value="NZ_PJNH01000002.1"/>
</dbReference>
<dbReference type="SUPFAM" id="SSF48452">
    <property type="entry name" value="TPR-like"/>
    <property type="match status" value="1"/>
</dbReference>
<organism evidence="4 5">
    <name type="scientific">Halalkalibacillus sediminis</name>
    <dbReference type="NCBI Taxonomy" id="2018042"/>
    <lineage>
        <taxon>Bacteria</taxon>
        <taxon>Bacillati</taxon>
        <taxon>Bacillota</taxon>
        <taxon>Bacilli</taxon>
        <taxon>Bacillales</taxon>
        <taxon>Bacillaceae</taxon>
        <taxon>Halalkalibacillus</taxon>
    </lineage>
</organism>
<dbReference type="PANTHER" id="PTHR46797:SF1">
    <property type="entry name" value="METHYLPHOSPHONATE SYNTHASE"/>
    <property type="match status" value="1"/>
</dbReference>
<evidence type="ECO:0000313" key="4">
    <source>
        <dbReference type="EMBL" id="PKR77666.1"/>
    </source>
</evidence>
<evidence type="ECO:0000256" key="1">
    <source>
        <dbReference type="ARBA" id="ARBA00023125"/>
    </source>
</evidence>